<gene>
    <name evidence="3" type="ORF">CTI12_AA292110</name>
</gene>
<feature type="region of interest" description="Disordered" evidence="1">
    <location>
        <begin position="1"/>
        <end position="22"/>
    </location>
</feature>
<dbReference type="STRING" id="35608.A0A2U1N972"/>
<sequence length="182" mass="20847">MGSTTSSMSSSPTTQESKDQLIPPEDLEFAIHMMCGKCKKTFINAFDCAIEDDKNNENIKNKCRKVALDFVECMEANQDHYGDILQELDNSPADDDQIFENLRALTEKECWYCLYMKQGECKETYINWQKCVEEAKTNNEDIATKCAVATSAFKKCIEADQDYCSREKSCCKETRNFEVAKQ</sequence>
<dbReference type="SMART" id="SM01227">
    <property type="entry name" value="GCK"/>
    <property type="match status" value="2"/>
</dbReference>
<dbReference type="PANTHER" id="PTHR34357:SF2">
    <property type="entry name" value="F26F24.3-RELATED"/>
    <property type="match status" value="1"/>
</dbReference>
<reference evidence="3 4" key="1">
    <citation type="journal article" date="2018" name="Mol. Plant">
        <title>The genome of Artemisia annua provides insight into the evolution of Asteraceae family and artemisinin biosynthesis.</title>
        <authorList>
            <person name="Shen Q."/>
            <person name="Zhang L."/>
            <person name="Liao Z."/>
            <person name="Wang S."/>
            <person name="Yan T."/>
            <person name="Shi P."/>
            <person name="Liu M."/>
            <person name="Fu X."/>
            <person name="Pan Q."/>
            <person name="Wang Y."/>
            <person name="Lv Z."/>
            <person name="Lu X."/>
            <person name="Zhang F."/>
            <person name="Jiang W."/>
            <person name="Ma Y."/>
            <person name="Chen M."/>
            <person name="Hao X."/>
            <person name="Li L."/>
            <person name="Tang Y."/>
            <person name="Lv G."/>
            <person name="Zhou Y."/>
            <person name="Sun X."/>
            <person name="Brodelius P.E."/>
            <person name="Rose J.K.C."/>
            <person name="Tang K."/>
        </authorList>
    </citation>
    <scope>NUCLEOTIDE SEQUENCE [LARGE SCALE GENOMIC DNA]</scope>
    <source>
        <strain evidence="4">cv. Huhao1</strain>
        <tissue evidence="3">Leaf</tissue>
    </source>
</reference>
<organism evidence="3 4">
    <name type="scientific">Artemisia annua</name>
    <name type="common">Sweet wormwood</name>
    <dbReference type="NCBI Taxonomy" id="35608"/>
    <lineage>
        <taxon>Eukaryota</taxon>
        <taxon>Viridiplantae</taxon>
        <taxon>Streptophyta</taxon>
        <taxon>Embryophyta</taxon>
        <taxon>Tracheophyta</taxon>
        <taxon>Spermatophyta</taxon>
        <taxon>Magnoliopsida</taxon>
        <taxon>eudicotyledons</taxon>
        <taxon>Gunneridae</taxon>
        <taxon>Pentapetalae</taxon>
        <taxon>asterids</taxon>
        <taxon>campanulids</taxon>
        <taxon>Asterales</taxon>
        <taxon>Asteraceae</taxon>
        <taxon>Asteroideae</taxon>
        <taxon>Anthemideae</taxon>
        <taxon>Artemisiinae</taxon>
        <taxon>Artemisia</taxon>
    </lineage>
</organism>
<dbReference type="Proteomes" id="UP000245207">
    <property type="component" value="Unassembled WGS sequence"/>
</dbReference>
<dbReference type="OrthoDB" id="2148418at2759"/>
<evidence type="ECO:0000259" key="2">
    <source>
        <dbReference type="SMART" id="SM01227"/>
    </source>
</evidence>
<dbReference type="EMBL" id="PKPP01003310">
    <property type="protein sequence ID" value="PWA70070.1"/>
    <property type="molecule type" value="Genomic_DNA"/>
</dbReference>
<evidence type="ECO:0000313" key="3">
    <source>
        <dbReference type="EMBL" id="PWA70070.1"/>
    </source>
</evidence>
<dbReference type="Pfam" id="PF07802">
    <property type="entry name" value="GCK"/>
    <property type="match status" value="2"/>
</dbReference>
<feature type="compositionally biased region" description="Low complexity" evidence="1">
    <location>
        <begin position="1"/>
        <end position="15"/>
    </location>
</feature>
<dbReference type="AlphaFoldDB" id="A0A2U1N972"/>
<feature type="domain" description="GCK" evidence="2">
    <location>
        <begin position="108"/>
        <end position="179"/>
    </location>
</feature>
<protein>
    <submittedName>
        <fullName evidence="3">GCK</fullName>
    </submittedName>
</protein>
<dbReference type="InterPro" id="IPR012891">
    <property type="entry name" value="GCK_dom"/>
</dbReference>
<evidence type="ECO:0000313" key="4">
    <source>
        <dbReference type="Proteomes" id="UP000245207"/>
    </source>
</evidence>
<dbReference type="PANTHER" id="PTHR34357">
    <property type="entry name" value="F7A19.14 PROTEIN-RELATED"/>
    <property type="match status" value="1"/>
</dbReference>
<keyword evidence="4" id="KW-1185">Reference proteome</keyword>
<accession>A0A2U1N972</accession>
<evidence type="ECO:0000256" key="1">
    <source>
        <dbReference type="SAM" id="MobiDB-lite"/>
    </source>
</evidence>
<name>A0A2U1N972_ARTAN</name>
<proteinExistence type="predicted"/>
<dbReference type="Gene3D" id="1.10.287.2900">
    <property type="match status" value="1"/>
</dbReference>
<feature type="domain" description="GCK" evidence="2">
    <location>
        <begin position="25"/>
        <end position="102"/>
    </location>
</feature>
<comment type="caution">
    <text evidence="3">The sequence shown here is derived from an EMBL/GenBank/DDBJ whole genome shotgun (WGS) entry which is preliminary data.</text>
</comment>